<evidence type="ECO:0000259" key="6">
    <source>
        <dbReference type="PROSITE" id="PS51471"/>
    </source>
</evidence>
<dbReference type="Gene3D" id="2.60.120.620">
    <property type="entry name" value="q2cbj1_9rhob like domain"/>
    <property type="match status" value="1"/>
</dbReference>
<keyword evidence="5" id="KW-0408">Iron</keyword>
<dbReference type="InterPro" id="IPR044862">
    <property type="entry name" value="Pro_4_hyd_alph_FE2OG_OXY"/>
</dbReference>
<dbReference type="GO" id="GO:0005506">
    <property type="term" value="F:iron ion binding"/>
    <property type="evidence" value="ECO:0007669"/>
    <property type="project" value="InterPro"/>
</dbReference>
<proteinExistence type="predicted"/>
<dbReference type="EMBL" id="KJ019034">
    <property type="protein sequence ID" value="AIX16070.1"/>
    <property type="molecule type" value="Genomic_DNA"/>
</dbReference>
<keyword evidence="2" id="KW-0479">Metal-binding</keyword>
<dbReference type="GO" id="GO:0051213">
    <property type="term" value="F:dioxygenase activity"/>
    <property type="evidence" value="ECO:0007669"/>
    <property type="project" value="UniProtKB-KW"/>
</dbReference>
<keyword evidence="3" id="KW-0223">Dioxygenase</keyword>
<name>A0A0E3ETV4_9CAUD</name>
<dbReference type="GO" id="GO:0016705">
    <property type="term" value="F:oxidoreductase activity, acting on paired donors, with incorporation or reduction of molecular oxygen"/>
    <property type="evidence" value="ECO:0007669"/>
    <property type="project" value="InterPro"/>
</dbReference>
<feature type="domain" description="Fe2OG dioxygenase" evidence="6">
    <location>
        <begin position="93"/>
        <end position="185"/>
    </location>
</feature>
<gene>
    <name evidence="7" type="ORF">Syn7803C54_165</name>
</gene>
<dbReference type="InterPro" id="IPR006620">
    <property type="entry name" value="Pro_4_hyd_alph"/>
</dbReference>
<evidence type="ECO:0000256" key="5">
    <source>
        <dbReference type="ARBA" id="ARBA00023004"/>
    </source>
</evidence>
<accession>A0A0E3ETV4</accession>
<evidence type="ECO:0000256" key="2">
    <source>
        <dbReference type="ARBA" id="ARBA00022723"/>
    </source>
</evidence>
<dbReference type="PROSITE" id="PS51471">
    <property type="entry name" value="FE2OG_OXY"/>
    <property type="match status" value="1"/>
</dbReference>
<evidence type="ECO:0000256" key="1">
    <source>
        <dbReference type="ARBA" id="ARBA00001961"/>
    </source>
</evidence>
<dbReference type="GO" id="GO:0031418">
    <property type="term" value="F:L-ascorbic acid binding"/>
    <property type="evidence" value="ECO:0007669"/>
    <property type="project" value="InterPro"/>
</dbReference>
<evidence type="ECO:0000313" key="8">
    <source>
        <dbReference type="Proteomes" id="UP000185371"/>
    </source>
</evidence>
<protein>
    <recommendedName>
        <fullName evidence="6">Fe2OG dioxygenase domain-containing protein</fullName>
    </recommendedName>
</protein>
<reference evidence="7 8" key="1">
    <citation type="submission" date="2013-12" db="EMBL/GenBank/DDBJ databases">
        <title>Ecological redundancy of diverse viral populations within a natural community.</title>
        <authorList>
            <person name="Gregory A.C."/>
            <person name="LaButti K."/>
            <person name="Copeland A."/>
            <person name="Woyke T."/>
            <person name="Sullivan M.B."/>
        </authorList>
    </citation>
    <scope>NUCLEOTIDE SEQUENCE [LARGE SCALE GENOMIC DNA]</scope>
    <source>
        <strain evidence="7">Syn7803C54</strain>
    </source>
</reference>
<evidence type="ECO:0000256" key="3">
    <source>
        <dbReference type="ARBA" id="ARBA00022964"/>
    </source>
</evidence>
<keyword evidence="4" id="KW-0560">Oxidoreductase</keyword>
<evidence type="ECO:0000313" key="7">
    <source>
        <dbReference type="EMBL" id="AIX16070.1"/>
    </source>
</evidence>
<evidence type="ECO:0000256" key="4">
    <source>
        <dbReference type="ARBA" id="ARBA00023002"/>
    </source>
</evidence>
<organism evidence="7 8">
    <name type="scientific">Synechococcus phage ACG-2014d</name>
    <dbReference type="NCBI Taxonomy" id="1493509"/>
    <lineage>
        <taxon>Viruses</taxon>
        <taxon>Duplodnaviria</taxon>
        <taxon>Heunggongvirae</taxon>
        <taxon>Uroviricota</taxon>
        <taxon>Caudoviricetes</taxon>
        <taxon>Pantevenvirales</taxon>
        <taxon>Kyanoviridae</taxon>
        <taxon>Lowelvirus</taxon>
        <taxon>Lowelvirus tuscon4d</taxon>
    </lineage>
</organism>
<dbReference type="InterPro" id="IPR005123">
    <property type="entry name" value="Oxoglu/Fe-dep_dioxygenase_dom"/>
</dbReference>
<comment type="cofactor">
    <cofactor evidence="1">
        <name>L-ascorbate</name>
        <dbReference type="ChEBI" id="CHEBI:38290"/>
    </cofactor>
</comment>
<dbReference type="Proteomes" id="UP000185371">
    <property type="component" value="Segment"/>
</dbReference>
<dbReference type="Pfam" id="PF13640">
    <property type="entry name" value="2OG-FeII_Oxy_3"/>
    <property type="match status" value="1"/>
</dbReference>
<sequence>MINVYECEESIISGMVSLFREVKATGKAIKPGTVGQNKVREDYKKCSDLFFNDIPDSKIEYSSSYKDVEYQEHLMECIKDYSDKYLFDEPLDFHSHPKYQWYKPGEGFYAEHFDALGPEQDRVVAFITYLNTVTDGGGTHFVWQDQTVDAVAGKTVLFPASYTHRHKGVVSETQEKLIITGWFRWKS</sequence>
<dbReference type="SMART" id="SM00702">
    <property type="entry name" value="P4Hc"/>
    <property type="match status" value="1"/>
</dbReference>